<evidence type="ECO:0000256" key="1">
    <source>
        <dbReference type="SAM" id="MobiDB-lite"/>
    </source>
</evidence>
<feature type="compositionally biased region" description="Gly residues" evidence="1">
    <location>
        <begin position="1"/>
        <end position="12"/>
    </location>
</feature>
<dbReference type="EMBL" id="CAADRP010000424">
    <property type="protein sequence ID" value="VFU28035.1"/>
    <property type="molecule type" value="Genomic_DNA"/>
</dbReference>
<evidence type="ECO:0000313" key="2">
    <source>
        <dbReference type="EMBL" id="VFU28035.1"/>
    </source>
</evidence>
<gene>
    <name evidence="2" type="ORF">SVIM_LOCUS89757</name>
</gene>
<dbReference type="PANTHER" id="PTHR33116">
    <property type="entry name" value="REVERSE TRANSCRIPTASE ZINC-BINDING DOMAIN-CONTAINING PROTEIN-RELATED-RELATED"/>
    <property type="match status" value="1"/>
</dbReference>
<feature type="compositionally biased region" description="Basic and acidic residues" evidence="1">
    <location>
        <begin position="37"/>
        <end position="56"/>
    </location>
</feature>
<reference evidence="2" key="1">
    <citation type="submission" date="2019-03" db="EMBL/GenBank/DDBJ databases">
        <authorList>
            <person name="Mank J."/>
            <person name="Almeida P."/>
        </authorList>
    </citation>
    <scope>NUCLEOTIDE SEQUENCE</scope>
    <source>
        <strain evidence="2">78183</strain>
    </source>
</reference>
<dbReference type="AlphaFoldDB" id="A0A6N2KHV7"/>
<accession>A0A6N2KHV7</accession>
<name>A0A6N2KHV7_SALVM</name>
<sequence length="373" mass="41674">MVMAGSRGGDLGKAGSRGRELNTAGSRGGDFGKAGTQKKEVELRGRQDTAGKRAADRQPIVTPSSRADSGSDRGKEKVEGYGVNTIISYKSVQSSRAMMEMPGRITLCKAVLATMLLYPMQAAVIPKQTCKEIEKLCRRFIWGQKEGKDKMHLVNWKTMCQPKEEGGMGLRKMEGMNRAFIMKLAWGMIHENSLWVQFLKDKYMNSVGGEGLPVANSRDSVLWKSICKEWEVVNQNVSWNLGDGKTVLFWKDSWLENNGPLINLINPGARVDTINHTVANMVDSSGNWKWEEFAHLLPVQTLMGIVGYIPPRQDADADSMIWKQTSDGKFTVKTAYLAGEEGDNVHRDPVWKIIWKWKGRNVCDMESGSWHSA</sequence>
<feature type="region of interest" description="Disordered" evidence="1">
    <location>
        <begin position="1"/>
        <end position="77"/>
    </location>
</feature>
<protein>
    <recommendedName>
        <fullName evidence="3">Reverse transcriptase zinc-binding domain-containing protein</fullName>
    </recommendedName>
</protein>
<dbReference type="PANTHER" id="PTHR33116:SF86">
    <property type="entry name" value="REVERSE TRANSCRIPTASE DOMAIN-CONTAINING PROTEIN"/>
    <property type="match status" value="1"/>
</dbReference>
<organism evidence="2">
    <name type="scientific">Salix viminalis</name>
    <name type="common">Common osier</name>
    <name type="synonym">Basket willow</name>
    <dbReference type="NCBI Taxonomy" id="40686"/>
    <lineage>
        <taxon>Eukaryota</taxon>
        <taxon>Viridiplantae</taxon>
        <taxon>Streptophyta</taxon>
        <taxon>Embryophyta</taxon>
        <taxon>Tracheophyta</taxon>
        <taxon>Spermatophyta</taxon>
        <taxon>Magnoliopsida</taxon>
        <taxon>eudicotyledons</taxon>
        <taxon>Gunneridae</taxon>
        <taxon>Pentapetalae</taxon>
        <taxon>rosids</taxon>
        <taxon>fabids</taxon>
        <taxon>Malpighiales</taxon>
        <taxon>Salicaceae</taxon>
        <taxon>Saliceae</taxon>
        <taxon>Salix</taxon>
    </lineage>
</organism>
<proteinExistence type="predicted"/>
<evidence type="ECO:0008006" key="3">
    <source>
        <dbReference type="Google" id="ProtNLM"/>
    </source>
</evidence>